<keyword evidence="1" id="KW-0175">Coiled coil</keyword>
<evidence type="ECO:0000313" key="4">
    <source>
        <dbReference type="Proteomes" id="UP001224428"/>
    </source>
</evidence>
<accession>A0AAJ1PSQ9</accession>
<name>A0AAJ1PSQ9_9MOLU</name>
<protein>
    <recommendedName>
        <fullName evidence="5">Variable surface lipoprotein</fullName>
    </recommendedName>
</protein>
<keyword evidence="2" id="KW-0732">Signal</keyword>
<reference evidence="3" key="1">
    <citation type="submission" date="2023-05" db="EMBL/GenBank/DDBJ databases">
        <title>Mycoplasma phocimorsus sp. nov., isolated from Scandinavian patients with seal finger or septic arthritis after contact with seals.</title>
        <authorList>
            <person name="Skafte-Holm A."/>
            <person name="Pedersen T.R."/>
            <person name="Froelund M."/>
            <person name="Stegger M."/>
            <person name="Qvortrup K."/>
            <person name="Michaels D.L."/>
            <person name="Brown D.R."/>
            <person name="Jensen J.S."/>
        </authorList>
    </citation>
    <scope>NUCLEOTIDE SEQUENCE</scope>
    <source>
        <strain evidence="3">M5725</strain>
    </source>
</reference>
<dbReference type="PROSITE" id="PS51257">
    <property type="entry name" value="PROKAR_LIPOPROTEIN"/>
    <property type="match status" value="1"/>
</dbReference>
<dbReference type="Proteomes" id="UP001224428">
    <property type="component" value="Unassembled WGS sequence"/>
</dbReference>
<gene>
    <name evidence="3" type="ORF">QLQ80_01790</name>
</gene>
<dbReference type="EMBL" id="JASDDP010000018">
    <property type="protein sequence ID" value="MDJ1645819.1"/>
    <property type="molecule type" value="Genomic_DNA"/>
</dbReference>
<organism evidence="3 4">
    <name type="scientific">Mycoplasma phocimorsus</name>
    <dbReference type="NCBI Taxonomy" id="3045839"/>
    <lineage>
        <taxon>Bacteria</taxon>
        <taxon>Bacillati</taxon>
        <taxon>Mycoplasmatota</taxon>
        <taxon>Mollicutes</taxon>
        <taxon>Mycoplasmataceae</taxon>
        <taxon>Mycoplasma</taxon>
    </lineage>
</organism>
<feature type="signal peptide" evidence="2">
    <location>
        <begin position="1"/>
        <end position="20"/>
    </location>
</feature>
<feature type="chain" id="PRO_5042466507" description="Variable surface lipoprotein" evidence="2">
    <location>
        <begin position="21"/>
        <end position="112"/>
    </location>
</feature>
<comment type="caution">
    <text evidence="3">The sequence shown here is derived from an EMBL/GenBank/DDBJ whole genome shotgun (WGS) entry which is preliminary data.</text>
</comment>
<feature type="coiled-coil region" evidence="1">
    <location>
        <begin position="29"/>
        <end position="56"/>
    </location>
</feature>
<keyword evidence="4" id="KW-1185">Reference proteome</keyword>
<evidence type="ECO:0000256" key="2">
    <source>
        <dbReference type="SAM" id="SignalP"/>
    </source>
</evidence>
<sequence length="112" mass="12586">MKTFKLLTFTRIFTISPLLAISCSQDDKKAAKETEINQLKKEISALNKGKEAITNKIDQASNIATNLWNSFSANKDVTSKQAYENAKRIFDVMLKQEKLDTSLVDTKGDKVL</sequence>
<evidence type="ECO:0000256" key="1">
    <source>
        <dbReference type="SAM" id="Coils"/>
    </source>
</evidence>
<dbReference type="RefSeq" id="WP_283827257.1">
    <property type="nucleotide sequence ID" value="NZ_JASDDP010000018.1"/>
</dbReference>
<evidence type="ECO:0000313" key="3">
    <source>
        <dbReference type="EMBL" id="MDJ1645819.1"/>
    </source>
</evidence>
<evidence type="ECO:0008006" key="5">
    <source>
        <dbReference type="Google" id="ProtNLM"/>
    </source>
</evidence>
<dbReference type="AlphaFoldDB" id="A0AAJ1PSQ9"/>
<proteinExistence type="predicted"/>